<dbReference type="GO" id="GO:0006139">
    <property type="term" value="P:nucleobase-containing compound metabolic process"/>
    <property type="evidence" value="ECO:0007669"/>
    <property type="project" value="InterPro"/>
</dbReference>
<evidence type="ECO:0000313" key="2">
    <source>
        <dbReference type="EMBL" id="ABE62792.1"/>
    </source>
</evidence>
<evidence type="ECO:0000313" key="3">
    <source>
        <dbReference type="Proteomes" id="UP000001953"/>
    </source>
</evidence>
<dbReference type="InterPro" id="IPR006555">
    <property type="entry name" value="ATP-dep_Helicase_C"/>
</dbReference>
<reference evidence="2 3" key="1">
    <citation type="submission" date="2006-03" db="EMBL/GenBank/DDBJ databases">
        <title>Complete sequence of chromosome of Nitrobacter hamburgensis X14.</title>
        <authorList>
            <consortium name="US DOE Joint Genome Institute"/>
            <person name="Copeland A."/>
            <person name="Lucas S."/>
            <person name="Lapidus A."/>
            <person name="Barry K."/>
            <person name="Detter J.C."/>
            <person name="Glavina del Rio T."/>
            <person name="Hammon N."/>
            <person name="Israni S."/>
            <person name="Dalin E."/>
            <person name="Tice H."/>
            <person name="Pitluck S."/>
            <person name="Chain P."/>
            <person name="Malfatti S."/>
            <person name="Shin M."/>
            <person name="Vergez L."/>
            <person name="Schmutz J."/>
            <person name="Larimer F."/>
            <person name="Land M."/>
            <person name="Hauser L."/>
            <person name="Kyrpides N."/>
            <person name="Ivanova N."/>
            <person name="Ward B."/>
            <person name="Arp D."/>
            <person name="Klotz M."/>
            <person name="Stein L."/>
            <person name="O'Mullan G."/>
            <person name="Starkenburg S."/>
            <person name="Sayavedra L."/>
            <person name="Poret-Peterson A.T."/>
            <person name="Gentry M.E."/>
            <person name="Bruce D."/>
            <person name="Richardson P."/>
        </authorList>
    </citation>
    <scope>NUCLEOTIDE SEQUENCE [LARGE SCALE GENOMIC DNA]</scope>
    <source>
        <strain evidence="3">DSM 10229 / NCIMB 13809 / X14</strain>
    </source>
</reference>
<keyword evidence="3" id="KW-1185">Reference proteome</keyword>
<dbReference type="STRING" id="323097.Nham_1993"/>
<dbReference type="Proteomes" id="UP000001953">
    <property type="component" value="Chromosome"/>
</dbReference>
<keyword evidence="2" id="KW-0378">Hydrolase</keyword>
<dbReference type="Pfam" id="PF13307">
    <property type="entry name" value="Helicase_C_2"/>
    <property type="match status" value="1"/>
</dbReference>
<feature type="domain" description="ATP-dependent helicase C-terminal" evidence="1">
    <location>
        <begin position="184"/>
        <end position="314"/>
    </location>
</feature>
<dbReference type="GO" id="GO:0003676">
    <property type="term" value="F:nucleic acid binding"/>
    <property type="evidence" value="ECO:0007669"/>
    <property type="project" value="InterPro"/>
</dbReference>
<dbReference type="GO" id="GO:0005524">
    <property type="term" value="F:ATP binding"/>
    <property type="evidence" value="ECO:0007669"/>
    <property type="project" value="InterPro"/>
</dbReference>
<accession>Q1QLV5</accession>
<proteinExistence type="predicted"/>
<sequence length="701" mass="77517">MWSLSIQRNDHEHATLHEALSNLFQPLLDATDFGRLTGEIDDNLADAAWVEKLPTPAFAPIAAEFVGIVDQHVGPIEDLRYTWRLLRDNLHACHVYLTPQQIYVRPLIPPTWTHTPFTAARQRIYMSATLGEGGDLERLTGRQNITRLPVPPGWDRQGIGRRFFIFPEMTLDSDETDELRQTLMQRVPRSVFLVPNDRTKDEVVREARSLGITTFDATAIEESKAGFVTATGAAAVFANRYDGIDFPGDECRLLFLDGLPRTTNPQERFFVAKMGANALLQGRIQTRVVQAVGRCTRSLQDYSAVVVTGSELTDYLNSPARLSFLHPELQAELDFGARQSTSVSIADLVENFDIFLRNDAAWEAVNRQILAKRDTATQATPSGVGQLQAVVTAEINYQRNLWQKHYEGAVENAGQVLAALTDPSLQGYRALWNYLAGAAAAYGEGAGVGGMSARARIHFAAARDAAGAIRWLASLARYRAELPTVSTENHALQGQIERLETMLLKLGTKHEARFAQREKTILDGLNSADTTQFEIAHKDLGEMLGFDAGHHESDASPDPWWTSGKYCLVFEDHSGADPKSSLGADKARQTTGHPKWMKANTTITHVTEHTEILSVLVTPVKRAEAGAFPHLSDVALWPLADFRVWAREALNVVRQLRRTMGDECNLAWRAEAQAAFEEKGYDAAGLIRSLAGSNAAKGLKK</sequence>
<keyword evidence="2" id="KW-0547">Nucleotide-binding</keyword>
<dbReference type="HOGENOM" id="CLU_017774_0_0_5"/>
<dbReference type="EMBL" id="CP000319">
    <property type="protein sequence ID" value="ABE62792.1"/>
    <property type="molecule type" value="Genomic_DNA"/>
</dbReference>
<dbReference type="AlphaFoldDB" id="Q1QLV5"/>
<evidence type="ECO:0000259" key="1">
    <source>
        <dbReference type="SMART" id="SM00491"/>
    </source>
</evidence>
<keyword evidence="2" id="KW-0067">ATP-binding</keyword>
<protein>
    <submittedName>
        <fullName evidence="2">Helicase c2</fullName>
    </submittedName>
</protein>
<dbReference type="GO" id="GO:0016818">
    <property type="term" value="F:hydrolase activity, acting on acid anhydrides, in phosphorus-containing anhydrides"/>
    <property type="evidence" value="ECO:0007669"/>
    <property type="project" value="InterPro"/>
</dbReference>
<gene>
    <name evidence="2" type="ordered locus">Nham_1993</name>
</gene>
<dbReference type="eggNOG" id="COG1199">
    <property type="taxonomic scope" value="Bacteria"/>
</dbReference>
<dbReference type="Gene3D" id="3.40.50.300">
    <property type="entry name" value="P-loop containing nucleotide triphosphate hydrolases"/>
    <property type="match status" value="1"/>
</dbReference>
<name>Q1QLV5_NITHX</name>
<organism evidence="2 3">
    <name type="scientific">Nitrobacter hamburgensis (strain DSM 10229 / NCIMB 13809 / X14)</name>
    <dbReference type="NCBI Taxonomy" id="323097"/>
    <lineage>
        <taxon>Bacteria</taxon>
        <taxon>Pseudomonadati</taxon>
        <taxon>Pseudomonadota</taxon>
        <taxon>Alphaproteobacteria</taxon>
        <taxon>Hyphomicrobiales</taxon>
        <taxon>Nitrobacteraceae</taxon>
        <taxon>Nitrobacter</taxon>
    </lineage>
</organism>
<dbReference type="GO" id="GO:0004386">
    <property type="term" value="F:helicase activity"/>
    <property type="evidence" value="ECO:0007669"/>
    <property type="project" value="UniProtKB-KW"/>
</dbReference>
<keyword evidence="2" id="KW-0347">Helicase</keyword>
<dbReference type="KEGG" id="nha:Nham_1993"/>
<dbReference type="SMART" id="SM00491">
    <property type="entry name" value="HELICc2"/>
    <property type="match status" value="1"/>
</dbReference>
<dbReference type="InterPro" id="IPR027417">
    <property type="entry name" value="P-loop_NTPase"/>
</dbReference>